<dbReference type="EMBL" id="JBHSFY010000005">
    <property type="protein sequence ID" value="MFC4477416.1"/>
    <property type="molecule type" value="Genomic_DNA"/>
</dbReference>
<sequence>MALYRRSFKGVSISLEQPSITYRAEGGSIFKLNLPFTCTYIIYEEIISTTGIFEACTEEETLIPPTDIVLTIDNFDGNCLYYTTSGDVRKGVKIKILDSVSEDYTSVSSPYCGISGLTQTTYFQLQSLDNPAIYSGIYIYYPPVTPNVKPTKILLSKSPQFIIYDKQIDYNYITISLYMWQGDFDDPPLMPNYSFKVDKISDVSYLNISQYLQDFFDSKPNETYFDDAPSDFGELINLKYTLFAHNSEFIVDQMNSDVMLASLGYGNFQDFANPVLILADGGGISIDSTLISIDSTLFTIDEVGDGLLFDQKSKYHKPNTHVFSGYIDLTSGNTAEIFTRQLTDDFKLSCTRKYEGKEVLFRNKSGFFDTFSFTRASSESVKFTQNTTPRLNKTPYSYHISDHNSVVSKTGNKIYTLNTDNLNEYSGEVLTELFYSDCYFLIDAENKTFIPLHLQDTDFSPKTDAVDRAKQQYTFKFIESNEFVQKIR</sequence>
<keyword evidence="2" id="KW-1185">Reference proteome</keyword>
<proteinExistence type="predicted"/>
<dbReference type="RefSeq" id="WP_379797402.1">
    <property type="nucleotide sequence ID" value="NZ_JBHSFY010000005.1"/>
</dbReference>
<accession>A0ABV8ZCE0</accession>
<dbReference type="Proteomes" id="UP001596003">
    <property type="component" value="Unassembled WGS sequence"/>
</dbReference>
<reference evidence="2" key="1">
    <citation type="journal article" date="2019" name="Int. J. Syst. Evol. Microbiol.">
        <title>The Global Catalogue of Microorganisms (GCM) 10K type strain sequencing project: providing services to taxonomists for standard genome sequencing and annotation.</title>
        <authorList>
            <consortium name="The Broad Institute Genomics Platform"/>
            <consortium name="The Broad Institute Genome Sequencing Center for Infectious Disease"/>
            <person name="Wu L."/>
            <person name="Ma J."/>
        </authorList>
    </citation>
    <scope>NUCLEOTIDE SEQUENCE [LARGE SCALE GENOMIC DNA]</scope>
    <source>
        <strain evidence="2">NBRC 103627</strain>
    </source>
</reference>
<name>A0ABV8ZCE0_9FLAO</name>
<comment type="caution">
    <text evidence="1">The sequence shown here is derived from an EMBL/GenBank/DDBJ whole genome shotgun (WGS) entry which is preliminary data.</text>
</comment>
<gene>
    <name evidence="1" type="ORF">ACFO3N_10120</name>
</gene>
<evidence type="ECO:0000313" key="1">
    <source>
        <dbReference type="EMBL" id="MFC4477416.1"/>
    </source>
</evidence>
<evidence type="ECO:0000313" key="2">
    <source>
        <dbReference type="Proteomes" id="UP001596003"/>
    </source>
</evidence>
<organism evidence="1 2">
    <name type="scientific">Flavobacterium chungangensis</name>
    <dbReference type="NCBI Taxonomy" id="2708132"/>
    <lineage>
        <taxon>Bacteria</taxon>
        <taxon>Pseudomonadati</taxon>
        <taxon>Bacteroidota</taxon>
        <taxon>Flavobacteriia</taxon>
        <taxon>Flavobacteriales</taxon>
        <taxon>Flavobacteriaceae</taxon>
        <taxon>Flavobacterium</taxon>
    </lineage>
</organism>
<protein>
    <submittedName>
        <fullName evidence="1">Uncharacterized protein</fullName>
    </submittedName>
</protein>